<feature type="domain" description="Thioredoxin" evidence="1">
    <location>
        <begin position="1"/>
        <end position="141"/>
    </location>
</feature>
<gene>
    <name evidence="2" type="ORF">CCMP2556_LOCUS43866</name>
</gene>
<proteinExistence type="predicted"/>
<dbReference type="CDD" id="cd02961">
    <property type="entry name" value="PDI_a_family"/>
    <property type="match status" value="1"/>
</dbReference>
<dbReference type="Pfam" id="PF00085">
    <property type="entry name" value="Thioredoxin"/>
    <property type="match status" value="1"/>
</dbReference>
<evidence type="ECO:0000313" key="2">
    <source>
        <dbReference type="EMBL" id="CAK9091516.1"/>
    </source>
</evidence>
<sequence>MTDSGPGRRLRRTPQLFRFCSQLTPHSLGDGPGAMGLGKLATVFADQGMELREYYAAACGHCQAMAPAWKAAQKAYIGPVTFRQIECHDKNWNPVPENAELCKDIRGFPTIKMFKDGKELADYEGNRSSSSLVDFAKQHEKILTQSMPLLPAFLPPPQVLPRRAAAASFL</sequence>
<reference evidence="2 3" key="1">
    <citation type="submission" date="2024-02" db="EMBL/GenBank/DDBJ databases">
        <authorList>
            <person name="Chen Y."/>
            <person name="Shah S."/>
            <person name="Dougan E. K."/>
            <person name="Thang M."/>
            <person name="Chan C."/>
        </authorList>
    </citation>
    <scope>NUCLEOTIDE SEQUENCE [LARGE SCALE GENOMIC DNA]</scope>
</reference>
<comment type="caution">
    <text evidence="2">The sequence shown here is derived from an EMBL/GenBank/DDBJ whole genome shotgun (WGS) entry which is preliminary data.</text>
</comment>
<evidence type="ECO:0000313" key="3">
    <source>
        <dbReference type="Proteomes" id="UP001642484"/>
    </source>
</evidence>
<dbReference type="Proteomes" id="UP001642484">
    <property type="component" value="Unassembled WGS sequence"/>
</dbReference>
<organism evidence="2 3">
    <name type="scientific">Durusdinium trenchii</name>
    <dbReference type="NCBI Taxonomy" id="1381693"/>
    <lineage>
        <taxon>Eukaryota</taxon>
        <taxon>Sar</taxon>
        <taxon>Alveolata</taxon>
        <taxon>Dinophyceae</taxon>
        <taxon>Suessiales</taxon>
        <taxon>Symbiodiniaceae</taxon>
        <taxon>Durusdinium</taxon>
    </lineage>
</organism>
<protein>
    <recommendedName>
        <fullName evidence="1">Thioredoxin domain-containing protein</fullName>
    </recommendedName>
</protein>
<dbReference type="PROSITE" id="PS51352">
    <property type="entry name" value="THIOREDOXIN_2"/>
    <property type="match status" value="1"/>
</dbReference>
<accession>A0ABP0QTE4</accession>
<dbReference type="EMBL" id="CAXAMN010024984">
    <property type="protein sequence ID" value="CAK9091516.1"/>
    <property type="molecule type" value="Genomic_DNA"/>
</dbReference>
<name>A0ABP0QTE4_9DINO</name>
<dbReference type="PANTHER" id="PTHR45815:SF3">
    <property type="entry name" value="PROTEIN DISULFIDE-ISOMERASE A6"/>
    <property type="match status" value="1"/>
</dbReference>
<keyword evidence="3" id="KW-1185">Reference proteome</keyword>
<dbReference type="PANTHER" id="PTHR45815">
    <property type="entry name" value="PROTEIN DISULFIDE-ISOMERASE A6"/>
    <property type="match status" value="1"/>
</dbReference>
<dbReference type="SUPFAM" id="SSF52833">
    <property type="entry name" value="Thioredoxin-like"/>
    <property type="match status" value="1"/>
</dbReference>
<dbReference type="Gene3D" id="3.40.30.10">
    <property type="entry name" value="Glutaredoxin"/>
    <property type="match status" value="1"/>
</dbReference>
<evidence type="ECO:0000259" key="1">
    <source>
        <dbReference type="PROSITE" id="PS51352"/>
    </source>
</evidence>
<dbReference type="InterPro" id="IPR036249">
    <property type="entry name" value="Thioredoxin-like_sf"/>
</dbReference>
<dbReference type="InterPro" id="IPR013766">
    <property type="entry name" value="Thioredoxin_domain"/>
</dbReference>